<proteinExistence type="predicted"/>
<organism evidence="1 2">
    <name type="scientific">Pseudomonas asiatica</name>
    <dbReference type="NCBI Taxonomy" id="2219225"/>
    <lineage>
        <taxon>Bacteria</taxon>
        <taxon>Pseudomonadati</taxon>
        <taxon>Pseudomonadota</taxon>
        <taxon>Gammaproteobacteria</taxon>
        <taxon>Pseudomonadales</taxon>
        <taxon>Pseudomonadaceae</taxon>
        <taxon>Pseudomonas</taxon>
    </lineage>
</organism>
<accession>A0A9X4D227</accession>
<gene>
    <name evidence="1" type="ORF">NP533_19255</name>
</gene>
<sequence length="262" mass="28753">MENDGKAVSLLKKGFSIAGTSVGTVVSALIGGSLAGMSGSVAGAAAAKACEMVVEDIAHRMLSIREQHKVGGVAALAIDGIRERLLWDSPRNDGFFERTEDDQPSPGEELFEGVLLAAKQEHERKKLEYIARFFTNLVFKPDFQPAEANHLLAIAETLTYQQFCILAVVANRERFALRSETWPERGVIPTEKLDLAHQAFYLYQRQFLVSIDPQRGQAGFVYDIAHTLPTQGHLSPTGQRIVEILGLGEIPHEELEEVANGL</sequence>
<evidence type="ECO:0000313" key="2">
    <source>
        <dbReference type="Proteomes" id="UP001150678"/>
    </source>
</evidence>
<dbReference type="AlphaFoldDB" id="A0A9X4D227"/>
<evidence type="ECO:0000313" key="1">
    <source>
        <dbReference type="EMBL" id="MDD2108333.1"/>
    </source>
</evidence>
<name>A0A9X4D227_9PSED</name>
<dbReference type="EMBL" id="JANIAN010000028">
    <property type="protein sequence ID" value="MDD2108333.1"/>
    <property type="molecule type" value="Genomic_DNA"/>
</dbReference>
<dbReference type="Proteomes" id="UP001150678">
    <property type="component" value="Unassembled WGS sequence"/>
</dbReference>
<dbReference type="RefSeq" id="WP_274079339.1">
    <property type="nucleotide sequence ID" value="NZ_JANIAN010000028.1"/>
</dbReference>
<protein>
    <submittedName>
        <fullName evidence="1">Uncharacterized protein</fullName>
    </submittedName>
</protein>
<reference evidence="1" key="1">
    <citation type="submission" date="2022-07" db="EMBL/GenBank/DDBJ databases">
        <title>Multi-strain Analysis of Pseudomonas putida Reveals Metabolic and Genetic Diversity.</title>
        <authorList>
            <person name="Monk J.M."/>
        </authorList>
    </citation>
    <scope>NUCLEOTIDE SEQUENCE</scope>
    <source>
        <strain evidence="1">17514</strain>
    </source>
</reference>
<comment type="caution">
    <text evidence="1">The sequence shown here is derived from an EMBL/GenBank/DDBJ whole genome shotgun (WGS) entry which is preliminary data.</text>
</comment>